<feature type="transmembrane region" description="Helical" evidence="2">
    <location>
        <begin position="101"/>
        <end position="120"/>
    </location>
</feature>
<reference evidence="3" key="1">
    <citation type="journal article" date="2020" name="Fungal Divers.">
        <title>Resolving the Mortierellaceae phylogeny through synthesis of multi-gene phylogenetics and phylogenomics.</title>
        <authorList>
            <person name="Vandepol N."/>
            <person name="Liber J."/>
            <person name="Desiro A."/>
            <person name="Na H."/>
            <person name="Kennedy M."/>
            <person name="Barry K."/>
            <person name="Grigoriev I.V."/>
            <person name="Miller A.N."/>
            <person name="O'Donnell K."/>
            <person name="Stajich J.E."/>
            <person name="Bonito G."/>
        </authorList>
    </citation>
    <scope>NUCLEOTIDE SEQUENCE</scope>
    <source>
        <strain evidence="3">KOD1015</strain>
    </source>
</reference>
<keyword evidence="2" id="KW-1133">Transmembrane helix</keyword>
<name>A0A9P6K9I9_9FUNG</name>
<sequence>FQHLVDSGRIDSPDDDPQNSIGGQSESPNDVIQRQIQAKYYAGRSSGSAVSLTRVGLTALQLGLTIFSLILAASTSDGNGFKKGHRDYTGQAPPLTQSFQIIAWSYALALASVFVLRPAFATRFWIRPQLDLFYLVECGLLSWRLFHDSPIFNTPMAEWPFWLKLDNATWLVCLSLIWVSFVTPPYRPPKHPAKLREGEIPREPGSEYDSSICSQLTYSWVNPLVYLGFKRTVNDPDLPFLNIEDQTDFTLKQYRHKR</sequence>
<feature type="non-terminal residue" evidence="3">
    <location>
        <position position="1"/>
    </location>
</feature>
<dbReference type="EMBL" id="JAABOA010006452">
    <property type="protein sequence ID" value="KAF9561026.1"/>
    <property type="molecule type" value="Genomic_DNA"/>
</dbReference>
<evidence type="ECO:0000313" key="3">
    <source>
        <dbReference type="EMBL" id="KAF9561026.1"/>
    </source>
</evidence>
<keyword evidence="4" id="KW-1185">Reference proteome</keyword>
<keyword evidence="2" id="KW-0472">Membrane</keyword>
<protein>
    <submittedName>
        <fullName evidence="3">Uncharacterized protein</fullName>
    </submittedName>
</protein>
<dbReference type="OrthoDB" id="2444294at2759"/>
<feature type="region of interest" description="Disordered" evidence="1">
    <location>
        <begin position="1"/>
        <end position="29"/>
    </location>
</feature>
<feature type="transmembrane region" description="Helical" evidence="2">
    <location>
        <begin position="52"/>
        <end position="73"/>
    </location>
</feature>
<evidence type="ECO:0000256" key="2">
    <source>
        <dbReference type="SAM" id="Phobius"/>
    </source>
</evidence>
<organism evidence="3 4">
    <name type="scientific">Lunasporangiospora selenospora</name>
    <dbReference type="NCBI Taxonomy" id="979761"/>
    <lineage>
        <taxon>Eukaryota</taxon>
        <taxon>Fungi</taxon>
        <taxon>Fungi incertae sedis</taxon>
        <taxon>Mucoromycota</taxon>
        <taxon>Mortierellomycotina</taxon>
        <taxon>Mortierellomycetes</taxon>
        <taxon>Mortierellales</taxon>
        <taxon>Mortierellaceae</taxon>
        <taxon>Lunasporangiospora</taxon>
    </lineage>
</organism>
<evidence type="ECO:0000256" key="1">
    <source>
        <dbReference type="SAM" id="MobiDB-lite"/>
    </source>
</evidence>
<dbReference type="Proteomes" id="UP000780801">
    <property type="component" value="Unassembled WGS sequence"/>
</dbReference>
<dbReference type="AlphaFoldDB" id="A0A9P6K9I9"/>
<feature type="compositionally biased region" description="Basic and acidic residues" evidence="1">
    <location>
        <begin position="1"/>
        <end position="12"/>
    </location>
</feature>
<evidence type="ECO:0000313" key="4">
    <source>
        <dbReference type="Proteomes" id="UP000780801"/>
    </source>
</evidence>
<proteinExistence type="predicted"/>
<feature type="compositionally biased region" description="Polar residues" evidence="1">
    <location>
        <begin position="18"/>
        <end position="29"/>
    </location>
</feature>
<gene>
    <name evidence="3" type="ORF">BGW38_009025</name>
</gene>
<comment type="caution">
    <text evidence="3">The sequence shown here is derived from an EMBL/GenBank/DDBJ whole genome shotgun (WGS) entry which is preliminary data.</text>
</comment>
<keyword evidence="2" id="KW-0812">Transmembrane</keyword>
<accession>A0A9P6K9I9</accession>